<dbReference type="InParanoid" id="A0A1I5EYR7"/>
<dbReference type="CDD" id="cd05233">
    <property type="entry name" value="SDR_c"/>
    <property type="match status" value="1"/>
</dbReference>
<dbReference type="STRING" id="1993.SAMN04489713_104341"/>
<dbReference type="AlphaFoldDB" id="A0A1I5EYR7"/>
<dbReference type="RefSeq" id="WP_218163640.1">
    <property type="nucleotide sequence ID" value="NZ_FOVH01000004.1"/>
</dbReference>
<evidence type="ECO:0000313" key="3">
    <source>
        <dbReference type="EMBL" id="SFO16520.1"/>
    </source>
</evidence>
<dbReference type="FunFam" id="3.40.50.720:FF:000084">
    <property type="entry name" value="Short-chain dehydrogenase reductase"/>
    <property type="match status" value="1"/>
</dbReference>
<name>A0A1I5EYR7_9ACTN</name>
<dbReference type="InterPro" id="IPR002347">
    <property type="entry name" value="SDR_fam"/>
</dbReference>
<dbReference type="eggNOG" id="COG1028">
    <property type="taxonomic scope" value="Bacteria"/>
</dbReference>
<evidence type="ECO:0000256" key="1">
    <source>
        <dbReference type="ARBA" id="ARBA00006484"/>
    </source>
</evidence>
<evidence type="ECO:0000313" key="4">
    <source>
        <dbReference type="Proteomes" id="UP000183413"/>
    </source>
</evidence>
<protein>
    <submittedName>
        <fullName evidence="3">NAD(P)-dependent dehydrogenase, short-chain alcohol dehydrogenase family</fullName>
    </submittedName>
</protein>
<dbReference type="Gene3D" id="3.40.50.720">
    <property type="entry name" value="NAD(P)-binding Rossmann-like Domain"/>
    <property type="match status" value="1"/>
</dbReference>
<gene>
    <name evidence="3" type="ORF">SAMN04489713_104341</name>
</gene>
<dbReference type="Pfam" id="PF13561">
    <property type="entry name" value="adh_short_C2"/>
    <property type="match status" value="1"/>
</dbReference>
<dbReference type="InterPro" id="IPR036291">
    <property type="entry name" value="NAD(P)-bd_dom_sf"/>
</dbReference>
<dbReference type="EMBL" id="FOVH01000004">
    <property type="protein sequence ID" value="SFO16520.1"/>
    <property type="molecule type" value="Genomic_DNA"/>
</dbReference>
<reference evidence="3 4" key="1">
    <citation type="submission" date="2016-10" db="EMBL/GenBank/DDBJ databases">
        <authorList>
            <person name="de Groot N.N."/>
        </authorList>
    </citation>
    <scope>NUCLEOTIDE SEQUENCE [LARGE SCALE GENOMIC DNA]</scope>
    <source>
        <strain evidence="3 4">DSM 43067</strain>
    </source>
</reference>
<dbReference type="PRINTS" id="PR00080">
    <property type="entry name" value="SDRFAMILY"/>
</dbReference>
<dbReference type="PRINTS" id="PR00081">
    <property type="entry name" value="GDHRDH"/>
</dbReference>
<dbReference type="PANTHER" id="PTHR42760">
    <property type="entry name" value="SHORT-CHAIN DEHYDROGENASES/REDUCTASES FAMILY MEMBER"/>
    <property type="match status" value="1"/>
</dbReference>
<keyword evidence="2" id="KW-0560">Oxidoreductase</keyword>
<accession>A0A1I5EYR7</accession>
<dbReference type="GO" id="GO:0016616">
    <property type="term" value="F:oxidoreductase activity, acting on the CH-OH group of donors, NAD or NADP as acceptor"/>
    <property type="evidence" value="ECO:0007669"/>
    <property type="project" value="TreeGrafter"/>
</dbReference>
<dbReference type="Proteomes" id="UP000183413">
    <property type="component" value="Unassembled WGS sequence"/>
</dbReference>
<dbReference type="SUPFAM" id="SSF51735">
    <property type="entry name" value="NAD(P)-binding Rossmann-fold domains"/>
    <property type="match status" value="1"/>
</dbReference>
<sequence>MSMNWLDRMESMPVFAERKLIVVGGSSGMGRQTAADVVAAGGTAVIIGRNPAKVEATVKELGGDGRAVGIAADLSEPMAAEETRRILAAEHADATLLVNAAGLFLPKPFLDYDGTDYDVYQELNRAIFFLTQTVARGMAESGQGGSIVNIGSMWAHQAVGATPSSGYSLAKGGLHALTRNLALELAPHKIRVNTVAPAVVATPIYEKFVPEDQLEATLHGFDAFHPIGRTGTVRDVANTITFLLSPATDWVTGAVWNVDGGVMAGRN</sequence>
<keyword evidence="4" id="KW-1185">Reference proteome</keyword>
<organism evidence="3 4">
    <name type="scientific">Actinomadura madurae</name>
    <dbReference type="NCBI Taxonomy" id="1993"/>
    <lineage>
        <taxon>Bacteria</taxon>
        <taxon>Bacillati</taxon>
        <taxon>Actinomycetota</taxon>
        <taxon>Actinomycetes</taxon>
        <taxon>Streptosporangiales</taxon>
        <taxon>Thermomonosporaceae</taxon>
        <taxon>Actinomadura</taxon>
    </lineage>
</organism>
<proteinExistence type="inferred from homology"/>
<evidence type="ECO:0000256" key="2">
    <source>
        <dbReference type="ARBA" id="ARBA00023002"/>
    </source>
</evidence>
<dbReference type="PANTHER" id="PTHR42760:SF133">
    <property type="entry name" value="3-OXOACYL-[ACYL-CARRIER-PROTEIN] REDUCTASE"/>
    <property type="match status" value="1"/>
</dbReference>
<comment type="similarity">
    <text evidence="1">Belongs to the short-chain dehydrogenases/reductases (SDR) family.</text>
</comment>